<dbReference type="RefSeq" id="WP_382375260.1">
    <property type="nucleotide sequence ID" value="NZ_JBHRZI010000017.1"/>
</dbReference>
<dbReference type="Proteomes" id="UP001595690">
    <property type="component" value="Unassembled WGS sequence"/>
</dbReference>
<accession>A0ABV8BUP0</accession>
<name>A0ABV8BUP0_9PSEU</name>
<organism evidence="1 2">
    <name type="scientific">Lentzea rhizosphaerae</name>
    <dbReference type="NCBI Taxonomy" id="2041025"/>
    <lineage>
        <taxon>Bacteria</taxon>
        <taxon>Bacillati</taxon>
        <taxon>Actinomycetota</taxon>
        <taxon>Actinomycetes</taxon>
        <taxon>Pseudonocardiales</taxon>
        <taxon>Pseudonocardiaceae</taxon>
        <taxon>Lentzea</taxon>
    </lineage>
</organism>
<evidence type="ECO:0000313" key="2">
    <source>
        <dbReference type="Proteomes" id="UP001595690"/>
    </source>
</evidence>
<keyword evidence="2" id="KW-1185">Reference proteome</keyword>
<protein>
    <recommendedName>
        <fullName evidence="3">Immunity protein 22</fullName>
    </recommendedName>
</protein>
<gene>
    <name evidence="1" type="ORF">ACFOWZ_21785</name>
</gene>
<evidence type="ECO:0008006" key="3">
    <source>
        <dbReference type="Google" id="ProtNLM"/>
    </source>
</evidence>
<sequence length="112" mass="12692">MVFNILWISPPEWCPSCGSGKNRGVQFKYGALDQGDYRIGDTLRWGELDEGEPGRRHVVVLGQGLGCVNCGYNDDEDFRIDIKSDVLVSAEVDDGEMDYLSQGHYYWLVLER</sequence>
<proteinExistence type="predicted"/>
<evidence type="ECO:0000313" key="1">
    <source>
        <dbReference type="EMBL" id="MFC3894116.1"/>
    </source>
</evidence>
<dbReference type="EMBL" id="JBHRZI010000017">
    <property type="protein sequence ID" value="MFC3894116.1"/>
    <property type="molecule type" value="Genomic_DNA"/>
</dbReference>
<comment type="caution">
    <text evidence="1">The sequence shown here is derived from an EMBL/GenBank/DDBJ whole genome shotgun (WGS) entry which is preliminary data.</text>
</comment>
<reference evidence="2" key="1">
    <citation type="journal article" date="2019" name="Int. J. Syst. Evol. Microbiol.">
        <title>The Global Catalogue of Microorganisms (GCM) 10K type strain sequencing project: providing services to taxonomists for standard genome sequencing and annotation.</title>
        <authorList>
            <consortium name="The Broad Institute Genomics Platform"/>
            <consortium name="The Broad Institute Genome Sequencing Center for Infectious Disease"/>
            <person name="Wu L."/>
            <person name="Ma J."/>
        </authorList>
    </citation>
    <scope>NUCLEOTIDE SEQUENCE [LARGE SCALE GENOMIC DNA]</scope>
    <source>
        <strain evidence="2">CGMCC 4.7405</strain>
    </source>
</reference>